<dbReference type="EMBL" id="SPRC01000019">
    <property type="protein sequence ID" value="TIB80039.1"/>
    <property type="molecule type" value="Genomic_DNA"/>
</dbReference>
<dbReference type="Proteomes" id="UP000305362">
    <property type="component" value="Unassembled WGS sequence"/>
</dbReference>
<dbReference type="Pfam" id="PF03770">
    <property type="entry name" value="IPK"/>
    <property type="match status" value="1"/>
</dbReference>
<dbReference type="OrthoDB" id="338650at2759"/>
<dbReference type="Proteomes" id="UP000305647">
    <property type="component" value="Unassembled WGS sequence"/>
</dbReference>
<dbReference type="EC" id="2.7.-.-" evidence="4"/>
<dbReference type="EMBL" id="SPRV01000015">
    <property type="protein sequence ID" value="TIC67867.1"/>
    <property type="molecule type" value="Genomic_DNA"/>
</dbReference>
<evidence type="ECO:0000313" key="10">
    <source>
        <dbReference type="Proteomes" id="UP000305362"/>
    </source>
</evidence>
<evidence type="ECO:0000313" key="7">
    <source>
        <dbReference type="EMBL" id="TIC31062.1"/>
    </source>
</evidence>
<evidence type="ECO:0000313" key="5">
    <source>
        <dbReference type="EMBL" id="TIB80039.1"/>
    </source>
</evidence>
<evidence type="ECO:0000256" key="2">
    <source>
        <dbReference type="ARBA" id="ARBA00022679"/>
    </source>
</evidence>
<dbReference type="InterPro" id="IPR038286">
    <property type="entry name" value="IPK_sf"/>
</dbReference>
<evidence type="ECO:0000256" key="4">
    <source>
        <dbReference type="RuleBase" id="RU363090"/>
    </source>
</evidence>
<evidence type="ECO:0000313" key="6">
    <source>
        <dbReference type="EMBL" id="TIC00518.1"/>
    </source>
</evidence>
<evidence type="ECO:0000313" key="14">
    <source>
        <dbReference type="Proteomes" id="UP000310685"/>
    </source>
</evidence>
<evidence type="ECO:0000313" key="9">
    <source>
        <dbReference type="EMBL" id="TIC67867.1"/>
    </source>
</evidence>
<evidence type="ECO:0000256" key="3">
    <source>
        <dbReference type="ARBA" id="ARBA00022777"/>
    </source>
</evidence>
<keyword evidence="2 4" id="KW-0808">Transferase</keyword>
<evidence type="ECO:0000313" key="8">
    <source>
        <dbReference type="EMBL" id="TIC64810.1"/>
    </source>
</evidence>
<dbReference type="AlphaFoldDB" id="A0A4T0MUT1"/>
<dbReference type="GO" id="GO:0008440">
    <property type="term" value="F:inositol-1,4,5-trisphosphate 3-kinase activity"/>
    <property type="evidence" value="ECO:0007669"/>
    <property type="project" value="TreeGrafter"/>
</dbReference>
<dbReference type="Proteomes" id="UP000307169">
    <property type="component" value="Unassembled WGS sequence"/>
</dbReference>
<dbReference type="Proteomes" id="UP000310685">
    <property type="component" value="Unassembled WGS sequence"/>
</dbReference>
<organism evidence="5 14">
    <name type="scientific">Wallemia mellicola</name>
    <dbReference type="NCBI Taxonomy" id="1708541"/>
    <lineage>
        <taxon>Eukaryota</taxon>
        <taxon>Fungi</taxon>
        <taxon>Dikarya</taxon>
        <taxon>Basidiomycota</taxon>
        <taxon>Wallemiomycotina</taxon>
        <taxon>Wallemiomycetes</taxon>
        <taxon>Wallemiales</taxon>
        <taxon>Wallemiaceae</taxon>
        <taxon>Wallemia</taxon>
    </lineage>
</organism>
<dbReference type="PANTHER" id="PTHR12400:SF108">
    <property type="entry name" value="KINASE"/>
    <property type="match status" value="1"/>
</dbReference>
<evidence type="ECO:0000256" key="1">
    <source>
        <dbReference type="ARBA" id="ARBA00007374"/>
    </source>
</evidence>
<dbReference type="Proteomes" id="UP000309601">
    <property type="component" value="Unassembled WGS sequence"/>
</dbReference>
<dbReference type="InterPro" id="IPR005522">
    <property type="entry name" value="IPK"/>
</dbReference>
<dbReference type="GO" id="GO:0032958">
    <property type="term" value="P:inositol phosphate biosynthetic process"/>
    <property type="evidence" value="ECO:0007669"/>
    <property type="project" value="InterPro"/>
</dbReference>
<accession>A0A4T0MUT1</accession>
<dbReference type="GO" id="GO:0005634">
    <property type="term" value="C:nucleus"/>
    <property type="evidence" value="ECO:0007669"/>
    <property type="project" value="TreeGrafter"/>
</dbReference>
<comment type="caution">
    <text evidence="5">The sequence shown here is derived from an EMBL/GenBank/DDBJ whole genome shotgun (WGS) entry which is preliminary data.</text>
</comment>
<sequence length="266" mass="30236">MPSSSLQLVGGHKDSIELDEDDLLIKTTNKTELEFYQSVNIAHPIFAHIPQFYGMLTLQAGEQNVDAPKEAIVLENLTDYFSIPNICDIKLGKILYDDDATEEKRERMIKSAMDTTSYSTGMRFTGFKVWNSKTESYETTGKEYGKSIKSHELQEALRKFIPTPHTLTLEQLKLVVSSILKQVQEIRDAVKIMPFRAISSSLLIVHEADSEDFLEEQAAMVKLIDFAHTRLTPDDSLPDTNILLGINTLIDLLYSYNDYINEEVDY</sequence>
<gene>
    <name evidence="8" type="ORF">E3Q02_02428</name>
    <name evidence="9" type="ORF">E3Q03_01781</name>
    <name evidence="7" type="ORF">E3Q10_01849</name>
    <name evidence="6" type="ORF">E3Q17_02174</name>
    <name evidence="5" type="ORF">E3Q22_02182</name>
</gene>
<evidence type="ECO:0000313" key="11">
    <source>
        <dbReference type="Proteomes" id="UP000305647"/>
    </source>
</evidence>
<dbReference type="EMBL" id="SPRW01000025">
    <property type="protein sequence ID" value="TIC64810.1"/>
    <property type="molecule type" value="Genomic_DNA"/>
</dbReference>
<name>A0A4T0MUT1_9BASI</name>
<protein>
    <recommendedName>
        <fullName evidence="4">Kinase</fullName>
        <ecNumber evidence="4">2.7.-.-</ecNumber>
    </recommendedName>
</protein>
<evidence type="ECO:0000313" key="12">
    <source>
        <dbReference type="Proteomes" id="UP000307169"/>
    </source>
</evidence>
<dbReference type="Gene3D" id="3.30.470.160">
    <property type="entry name" value="Inositol polyphosphate kinase"/>
    <property type="match status" value="1"/>
</dbReference>
<evidence type="ECO:0000313" key="13">
    <source>
        <dbReference type="Proteomes" id="UP000309601"/>
    </source>
</evidence>
<reference evidence="10 11" key="1">
    <citation type="submission" date="2019-03" db="EMBL/GenBank/DDBJ databases">
        <title>Sequencing 25 genomes of Wallemia mellicola.</title>
        <authorList>
            <person name="Gostincar C."/>
        </authorList>
    </citation>
    <scope>NUCLEOTIDE SEQUENCE [LARGE SCALE GENOMIC DNA]</scope>
    <source>
        <strain evidence="6 12">EXF-1262</strain>
        <strain evidence="8 13">EXF-1274</strain>
        <strain evidence="9 10">EXF-1277</strain>
        <strain evidence="5 14">EXF-6152</strain>
        <strain evidence="7 11">EXF-8738</strain>
    </source>
</reference>
<dbReference type="SUPFAM" id="SSF56104">
    <property type="entry name" value="SAICAR synthase-like"/>
    <property type="match status" value="1"/>
</dbReference>
<dbReference type="GO" id="GO:0046854">
    <property type="term" value="P:phosphatidylinositol phosphate biosynthetic process"/>
    <property type="evidence" value="ECO:0007669"/>
    <property type="project" value="TreeGrafter"/>
</dbReference>
<comment type="similarity">
    <text evidence="1 4">Belongs to the inositol phosphokinase (IPK) family.</text>
</comment>
<dbReference type="EMBL" id="SPRO01000015">
    <property type="protein sequence ID" value="TIC31062.1"/>
    <property type="molecule type" value="Genomic_DNA"/>
</dbReference>
<proteinExistence type="inferred from homology"/>
<dbReference type="GO" id="GO:0005737">
    <property type="term" value="C:cytoplasm"/>
    <property type="evidence" value="ECO:0007669"/>
    <property type="project" value="TreeGrafter"/>
</dbReference>
<keyword evidence="3 4" id="KW-0418">Kinase</keyword>
<dbReference type="PANTHER" id="PTHR12400">
    <property type="entry name" value="INOSITOL POLYPHOSPHATE KINASE"/>
    <property type="match status" value="1"/>
</dbReference>
<dbReference type="EMBL" id="SPRH01000022">
    <property type="protein sequence ID" value="TIC00518.1"/>
    <property type="molecule type" value="Genomic_DNA"/>
</dbReference>
<dbReference type="GO" id="GO:0000824">
    <property type="term" value="F:inositol-1,4,5,6-tetrakisphosphate 3-kinase activity"/>
    <property type="evidence" value="ECO:0007669"/>
    <property type="project" value="TreeGrafter"/>
</dbReference>